<dbReference type="Proteomes" id="UP001239083">
    <property type="component" value="Unassembled WGS sequence"/>
</dbReference>
<feature type="compositionally biased region" description="Low complexity" evidence="1">
    <location>
        <begin position="146"/>
        <end position="162"/>
    </location>
</feature>
<protein>
    <submittedName>
        <fullName evidence="3">Ketosteroid isomerase-like protein</fullName>
    </submittedName>
</protein>
<feature type="region of interest" description="Disordered" evidence="1">
    <location>
        <begin position="142"/>
        <end position="162"/>
    </location>
</feature>
<dbReference type="SUPFAM" id="SSF54427">
    <property type="entry name" value="NTF2-like"/>
    <property type="match status" value="1"/>
</dbReference>
<sequence length="162" mass="17889">MPAPVQHLVESMFAGVQDLDVDAATASMHDDVVLYDPHYPYPDMVGIAAVREGLTWAFTQMKSMRFDIDRWFFDDAGASVVVETSTHHVLRMGGKRLDFPQVFVIDTDGERITGMRAYEPYGPHGSTGFGLKIGHAVYRLSHRRPSSAQPSPGQASPAQPSR</sequence>
<dbReference type="Pfam" id="PF12680">
    <property type="entry name" value="SnoaL_2"/>
    <property type="match status" value="1"/>
</dbReference>
<name>A0ABU0R604_9MICO</name>
<comment type="caution">
    <text evidence="3">The sequence shown here is derived from an EMBL/GenBank/DDBJ whole genome shotgun (WGS) entry which is preliminary data.</text>
</comment>
<organism evidence="3 4">
    <name type="scientific">Agromyces ramosus</name>
    <dbReference type="NCBI Taxonomy" id="33879"/>
    <lineage>
        <taxon>Bacteria</taxon>
        <taxon>Bacillati</taxon>
        <taxon>Actinomycetota</taxon>
        <taxon>Actinomycetes</taxon>
        <taxon>Micrococcales</taxon>
        <taxon>Microbacteriaceae</taxon>
        <taxon>Agromyces</taxon>
    </lineage>
</organism>
<evidence type="ECO:0000259" key="2">
    <source>
        <dbReference type="Pfam" id="PF12680"/>
    </source>
</evidence>
<evidence type="ECO:0000313" key="3">
    <source>
        <dbReference type="EMBL" id="MDQ0893518.1"/>
    </source>
</evidence>
<gene>
    <name evidence="3" type="ORF">QFZ26_001073</name>
</gene>
<accession>A0ABU0R604</accession>
<feature type="domain" description="SnoaL-like" evidence="2">
    <location>
        <begin position="9"/>
        <end position="113"/>
    </location>
</feature>
<dbReference type="Gene3D" id="3.10.450.50">
    <property type="match status" value="1"/>
</dbReference>
<evidence type="ECO:0000256" key="1">
    <source>
        <dbReference type="SAM" id="MobiDB-lite"/>
    </source>
</evidence>
<evidence type="ECO:0000313" key="4">
    <source>
        <dbReference type="Proteomes" id="UP001239083"/>
    </source>
</evidence>
<dbReference type="RefSeq" id="WP_307040004.1">
    <property type="nucleotide sequence ID" value="NZ_JAUSYY010000001.1"/>
</dbReference>
<dbReference type="InterPro" id="IPR032710">
    <property type="entry name" value="NTF2-like_dom_sf"/>
</dbReference>
<dbReference type="EMBL" id="JAUSYY010000001">
    <property type="protein sequence ID" value="MDQ0893518.1"/>
    <property type="molecule type" value="Genomic_DNA"/>
</dbReference>
<dbReference type="InterPro" id="IPR037401">
    <property type="entry name" value="SnoaL-like"/>
</dbReference>
<keyword evidence="4" id="KW-1185">Reference proteome</keyword>
<reference evidence="3 4" key="1">
    <citation type="submission" date="2023-07" db="EMBL/GenBank/DDBJ databases">
        <title>Comparative genomics of wheat-associated soil bacteria to identify genetic determinants of phenazine resistance.</title>
        <authorList>
            <person name="Mouncey N."/>
        </authorList>
    </citation>
    <scope>NUCLEOTIDE SEQUENCE [LARGE SCALE GENOMIC DNA]</scope>
    <source>
        <strain evidence="3 4">V3I3</strain>
    </source>
</reference>
<proteinExistence type="predicted"/>